<dbReference type="Proteomes" id="UP000815325">
    <property type="component" value="Unassembled WGS sequence"/>
</dbReference>
<sequence length="35" mass="4289">MDPLRCASPATEDTRTLWRRFWIENLRLTKLARRD</sequence>
<dbReference type="EMBL" id="MU069711">
    <property type="protein sequence ID" value="KAF5835325.1"/>
    <property type="molecule type" value="Genomic_DNA"/>
</dbReference>
<protein>
    <submittedName>
        <fullName evidence="1">Uncharacterized protein</fullName>
    </submittedName>
</protein>
<accession>A0ABQ7GL46</accession>
<gene>
    <name evidence="1" type="ORF">DUNSADRAFT_7557</name>
</gene>
<name>A0ABQ7GL46_DUNSA</name>
<evidence type="ECO:0000313" key="1">
    <source>
        <dbReference type="EMBL" id="KAF5835325.1"/>
    </source>
</evidence>
<reference evidence="1" key="1">
    <citation type="submission" date="2017-08" db="EMBL/GenBank/DDBJ databases">
        <authorList>
            <person name="Polle J.E."/>
            <person name="Barry K."/>
            <person name="Cushman J."/>
            <person name="Schmutz J."/>
            <person name="Tran D."/>
            <person name="Hathwaick L.T."/>
            <person name="Yim W.C."/>
            <person name="Jenkins J."/>
            <person name="Mckie-Krisberg Z.M."/>
            <person name="Prochnik S."/>
            <person name="Lindquist E."/>
            <person name="Dockter R.B."/>
            <person name="Adam C."/>
            <person name="Molina H."/>
            <person name="Bunkerborg J."/>
            <person name="Jin E."/>
            <person name="Buchheim M."/>
            <person name="Magnuson J."/>
        </authorList>
    </citation>
    <scope>NUCLEOTIDE SEQUENCE</scope>
    <source>
        <strain evidence="1">CCAP 19/18</strain>
    </source>
</reference>
<proteinExistence type="predicted"/>
<comment type="caution">
    <text evidence="1">The sequence shown here is derived from an EMBL/GenBank/DDBJ whole genome shotgun (WGS) entry which is preliminary data.</text>
</comment>
<evidence type="ECO:0000313" key="2">
    <source>
        <dbReference type="Proteomes" id="UP000815325"/>
    </source>
</evidence>
<organism evidence="1 2">
    <name type="scientific">Dunaliella salina</name>
    <name type="common">Green alga</name>
    <name type="synonym">Protococcus salinus</name>
    <dbReference type="NCBI Taxonomy" id="3046"/>
    <lineage>
        <taxon>Eukaryota</taxon>
        <taxon>Viridiplantae</taxon>
        <taxon>Chlorophyta</taxon>
        <taxon>core chlorophytes</taxon>
        <taxon>Chlorophyceae</taxon>
        <taxon>CS clade</taxon>
        <taxon>Chlamydomonadales</taxon>
        <taxon>Dunaliellaceae</taxon>
        <taxon>Dunaliella</taxon>
    </lineage>
</organism>
<keyword evidence="2" id="KW-1185">Reference proteome</keyword>